<keyword evidence="1" id="KW-0812">Transmembrane</keyword>
<keyword evidence="1" id="KW-0472">Membrane</keyword>
<dbReference type="InterPro" id="IPR025695">
    <property type="entry name" value="DoxX-like"/>
</dbReference>
<dbReference type="Pfam" id="PF13781">
    <property type="entry name" value="DoxX_3"/>
    <property type="match status" value="1"/>
</dbReference>
<dbReference type="RefSeq" id="WP_305991535.1">
    <property type="nucleotide sequence ID" value="NZ_JAVAMP010000002.1"/>
</dbReference>
<reference evidence="2 3" key="1">
    <citation type="submission" date="2023-08" db="EMBL/GenBank/DDBJ databases">
        <authorList>
            <person name="Park J.-S."/>
        </authorList>
    </citation>
    <scope>NUCLEOTIDE SEQUENCE [LARGE SCALE GENOMIC DNA]</scope>
    <source>
        <strain evidence="2 3">2205SS18-9</strain>
    </source>
</reference>
<feature type="transmembrane region" description="Helical" evidence="1">
    <location>
        <begin position="167"/>
        <end position="187"/>
    </location>
</feature>
<proteinExistence type="predicted"/>
<dbReference type="Proteomes" id="UP001231941">
    <property type="component" value="Unassembled WGS sequence"/>
</dbReference>
<dbReference type="EMBL" id="JAVAMP010000002">
    <property type="protein sequence ID" value="MDP5274250.1"/>
    <property type="molecule type" value="Genomic_DNA"/>
</dbReference>
<gene>
    <name evidence="2" type="ORF">Q5Y73_09030</name>
</gene>
<feature type="transmembrane region" description="Helical" evidence="1">
    <location>
        <begin position="238"/>
        <end position="257"/>
    </location>
</feature>
<keyword evidence="1" id="KW-1133">Transmembrane helix</keyword>
<evidence type="ECO:0000313" key="2">
    <source>
        <dbReference type="EMBL" id="MDP5274250.1"/>
    </source>
</evidence>
<organism evidence="2 3">
    <name type="scientific">Chengkuizengella axinellae</name>
    <dbReference type="NCBI Taxonomy" id="3064388"/>
    <lineage>
        <taxon>Bacteria</taxon>
        <taxon>Bacillati</taxon>
        <taxon>Bacillota</taxon>
        <taxon>Bacilli</taxon>
        <taxon>Bacillales</taxon>
        <taxon>Paenibacillaceae</taxon>
        <taxon>Chengkuizengella</taxon>
    </lineage>
</organism>
<accession>A0ABT9IY48</accession>
<comment type="caution">
    <text evidence="2">The sequence shown here is derived from an EMBL/GenBank/DDBJ whole genome shotgun (WGS) entry which is preliminary data.</text>
</comment>
<keyword evidence="3" id="KW-1185">Reference proteome</keyword>
<sequence>MKKKLIYVELPIHSSIENVWEFTQTPELHEQWDLRFSSITYTEKEQETQTFLYKTNIGLGVSITGWGKSVSNVQEKDGSRISSLHFGTAQKISLIKEGKGYWKYEPISGTTRFLTQYDYEVRFGWFGLWFDKFLFRPAIGWATALSFDVLKRWIEKGLSPKVQYAQFFIYWLLSYTFSFIWIYQGLVPKLIAKHPEEIAMLRSVSPITFINEALAIQMIGLLEITFGGLWLVFRRKKILLILQCFLLPVLLLLAIWASPSVLIHPFSPVSLTIVLLILSGIAFIVGNDVPTAKSCIRSRKDR</sequence>
<protein>
    <submittedName>
        <fullName evidence="2">DoxX-like family protein</fullName>
    </submittedName>
</protein>
<feature type="transmembrane region" description="Helical" evidence="1">
    <location>
        <begin position="207"/>
        <end position="231"/>
    </location>
</feature>
<feature type="transmembrane region" description="Helical" evidence="1">
    <location>
        <begin position="269"/>
        <end position="289"/>
    </location>
</feature>
<evidence type="ECO:0000313" key="3">
    <source>
        <dbReference type="Proteomes" id="UP001231941"/>
    </source>
</evidence>
<name>A0ABT9IY48_9BACL</name>
<dbReference type="SUPFAM" id="SSF55961">
    <property type="entry name" value="Bet v1-like"/>
    <property type="match status" value="1"/>
</dbReference>
<evidence type="ECO:0000256" key="1">
    <source>
        <dbReference type="SAM" id="Phobius"/>
    </source>
</evidence>